<gene>
    <name evidence="9" type="primary">SPOSA6832_04865</name>
</gene>
<dbReference type="OrthoDB" id="1939598at2759"/>
<dbReference type="SMART" id="SM00338">
    <property type="entry name" value="BRLZ"/>
    <property type="match status" value="1"/>
</dbReference>
<feature type="domain" description="BZIP" evidence="8">
    <location>
        <begin position="229"/>
        <end position="288"/>
    </location>
</feature>
<evidence type="ECO:0000256" key="5">
    <source>
        <dbReference type="ARBA" id="ARBA00023242"/>
    </source>
</evidence>
<keyword evidence="4" id="KW-0804">Transcription</keyword>
<evidence type="ECO:0000313" key="9">
    <source>
        <dbReference type="EMBL" id="CEQ42986.1"/>
    </source>
</evidence>
<evidence type="ECO:0000256" key="1">
    <source>
        <dbReference type="ARBA" id="ARBA00004123"/>
    </source>
</evidence>
<protein>
    <submittedName>
        <fullName evidence="9">SPOSA6832_04865-mRNA-1:cds</fullName>
    </submittedName>
</protein>
<evidence type="ECO:0000256" key="2">
    <source>
        <dbReference type="ARBA" id="ARBA00023015"/>
    </source>
</evidence>
<dbReference type="PROSITE" id="PS50217">
    <property type="entry name" value="BZIP"/>
    <property type="match status" value="1"/>
</dbReference>
<dbReference type="Pfam" id="PF07716">
    <property type="entry name" value="bZIP_2"/>
    <property type="match status" value="1"/>
</dbReference>
<dbReference type="PROSITE" id="PS00036">
    <property type="entry name" value="BZIP_BASIC"/>
    <property type="match status" value="1"/>
</dbReference>
<organism evidence="9 10">
    <name type="scientific">Sporidiobolus salmonicolor</name>
    <name type="common">Yeast-like fungus</name>
    <name type="synonym">Sporobolomyces salmonicolor</name>
    <dbReference type="NCBI Taxonomy" id="5005"/>
    <lineage>
        <taxon>Eukaryota</taxon>
        <taxon>Fungi</taxon>
        <taxon>Dikarya</taxon>
        <taxon>Basidiomycota</taxon>
        <taxon>Pucciniomycotina</taxon>
        <taxon>Microbotryomycetes</taxon>
        <taxon>Sporidiobolales</taxon>
        <taxon>Sporidiobolaceae</taxon>
        <taxon>Sporobolomyces</taxon>
    </lineage>
</organism>
<feature type="coiled-coil region" evidence="6">
    <location>
        <begin position="243"/>
        <end position="277"/>
    </location>
</feature>
<dbReference type="PANTHER" id="PTHR13044:SF14">
    <property type="entry name" value="CRYPTOCEPHAL, ISOFORM A"/>
    <property type="match status" value="1"/>
</dbReference>
<dbReference type="EMBL" id="CENE01000042">
    <property type="protein sequence ID" value="CEQ42986.1"/>
    <property type="molecule type" value="Genomic_DNA"/>
</dbReference>
<dbReference type="InterPro" id="IPR046347">
    <property type="entry name" value="bZIP_sf"/>
</dbReference>
<keyword evidence="5" id="KW-0539">Nucleus</keyword>
<feature type="region of interest" description="Disordered" evidence="7">
    <location>
        <begin position="318"/>
        <end position="344"/>
    </location>
</feature>
<dbReference type="SUPFAM" id="SSF57959">
    <property type="entry name" value="Leucine zipper domain"/>
    <property type="match status" value="1"/>
</dbReference>
<comment type="subcellular location">
    <subcellularLocation>
        <location evidence="1">Nucleus</location>
    </subcellularLocation>
</comment>
<evidence type="ECO:0000313" key="10">
    <source>
        <dbReference type="Proteomes" id="UP000243876"/>
    </source>
</evidence>
<dbReference type="GO" id="GO:0001228">
    <property type="term" value="F:DNA-binding transcription activator activity, RNA polymerase II-specific"/>
    <property type="evidence" value="ECO:0007669"/>
    <property type="project" value="TreeGrafter"/>
</dbReference>
<dbReference type="GO" id="GO:0005634">
    <property type="term" value="C:nucleus"/>
    <property type="evidence" value="ECO:0007669"/>
    <property type="project" value="UniProtKB-SubCell"/>
</dbReference>
<dbReference type="AlphaFoldDB" id="A0A0D6ET81"/>
<dbReference type="CDD" id="cd14705">
    <property type="entry name" value="bZIP_Zip1"/>
    <property type="match status" value="1"/>
</dbReference>
<proteinExistence type="predicted"/>
<keyword evidence="3" id="KW-0238">DNA-binding</keyword>
<evidence type="ECO:0000256" key="4">
    <source>
        <dbReference type="ARBA" id="ARBA00023163"/>
    </source>
</evidence>
<keyword evidence="2" id="KW-0805">Transcription regulation</keyword>
<evidence type="ECO:0000256" key="3">
    <source>
        <dbReference type="ARBA" id="ARBA00023125"/>
    </source>
</evidence>
<dbReference type="PANTHER" id="PTHR13044">
    <property type="entry name" value="ACTIVATING TRANSCRIPTION FACTOR ATF 4/5"/>
    <property type="match status" value="1"/>
</dbReference>
<dbReference type="InterPro" id="IPR004827">
    <property type="entry name" value="bZIP"/>
</dbReference>
<evidence type="ECO:0000259" key="8">
    <source>
        <dbReference type="PROSITE" id="PS50217"/>
    </source>
</evidence>
<keyword evidence="10" id="KW-1185">Reference proteome</keyword>
<evidence type="ECO:0000256" key="6">
    <source>
        <dbReference type="SAM" id="Coils"/>
    </source>
</evidence>
<dbReference type="GO" id="GO:0000977">
    <property type="term" value="F:RNA polymerase II transcription regulatory region sequence-specific DNA binding"/>
    <property type="evidence" value="ECO:0007669"/>
    <property type="project" value="TreeGrafter"/>
</dbReference>
<evidence type="ECO:0000256" key="7">
    <source>
        <dbReference type="SAM" id="MobiDB-lite"/>
    </source>
</evidence>
<feature type="compositionally biased region" description="Low complexity" evidence="7">
    <location>
        <begin position="169"/>
        <end position="188"/>
    </location>
</feature>
<sequence>MNHNWAFEQLNQDRNELTLSFPCDGSALQTQLEQWTNVAFDFDSPDYGQNAAFEEKPSSHVDDSKSLPRFSRGGESFFSAAHAPAGVRHSQQASELTSTVDLAALLGTSAPTASADSFGGSLVDPALSLPSFASAAPILPSFFTSPSAIASPTALPALPPVIAPATASASTAAPSPASSSTTSTTKKAAAPKKKRASTAAAAAKALPLPEGIVTDGMTDEQLNQLAIEEDKRKRNTAASARFRVKKKQREAALEQSAKELRDRVAMLEKEVETLRTENGWLRGLIVDKTIECASLFLFFSRLTGFDCVSNEGFSDYSAGKDGADNTRKRQREDDEHEAFSSILV</sequence>
<keyword evidence="6" id="KW-0175">Coiled coil</keyword>
<name>A0A0D6ET81_SPOSA</name>
<accession>A0A0D6ET81</accession>
<dbReference type="Proteomes" id="UP000243876">
    <property type="component" value="Unassembled WGS sequence"/>
</dbReference>
<feature type="region of interest" description="Disordered" evidence="7">
    <location>
        <begin position="169"/>
        <end position="202"/>
    </location>
</feature>
<feature type="compositionally biased region" description="Basic and acidic residues" evidence="7">
    <location>
        <begin position="321"/>
        <end position="333"/>
    </location>
</feature>
<dbReference type="Gene3D" id="1.20.5.170">
    <property type="match status" value="1"/>
</dbReference>
<reference evidence="10" key="1">
    <citation type="submission" date="2015-02" db="EMBL/GenBank/DDBJ databases">
        <authorList>
            <person name="Gon?alves P."/>
        </authorList>
    </citation>
    <scope>NUCLEOTIDE SEQUENCE [LARGE SCALE GENOMIC DNA]</scope>
</reference>